<keyword evidence="2" id="KW-1185">Reference proteome</keyword>
<reference evidence="2" key="1">
    <citation type="submission" date="2014-05" db="EMBL/GenBank/DDBJ databases">
        <title>The genome and life-stage specific transcriptomes of Globodera pallida elucidate key aspects of plant parasitism by a cyst nematode.</title>
        <authorList>
            <person name="Cotton J.A."/>
            <person name="Lilley C.J."/>
            <person name="Jones L.M."/>
            <person name="Kikuchi T."/>
            <person name="Reid A.J."/>
            <person name="Thorpe P."/>
            <person name="Tsai I.J."/>
            <person name="Beasley H."/>
            <person name="Blok V."/>
            <person name="Cock P.J.A."/>
            <person name="Van den Akker S.E."/>
            <person name="Holroyd N."/>
            <person name="Hunt M."/>
            <person name="Mantelin S."/>
            <person name="Naghra H."/>
            <person name="Pain A."/>
            <person name="Palomares-Rius J.E."/>
            <person name="Zarowiecki M."/>
            <person name="Berriman M."/>
            <person name="Jones J.T."/>
            <person name="Urwin P.E."/>
        </authorList>
    </citation>
    <scope>NUCLEOTIDE SEQUENCE [LARGE SCALE GENOMIC DNA]</scope>
    <source>
        <strain evidence="2">Lindley</strain>
    </source>
</reference>
<evidence type="ECO:0000313" key="2">
    <source>
        <dbReference type="Proteomes" id="UP000050741"/>
    </source>
</evidence>
<dbReference type="Proteomes" id="UP000050741">
    <property type="component" value="Unassembled WGS sequence"/>
</dbReference>
<accession>A0A183CBG5</accession>
<sequence length="70" mass="7660">MSAYDNFVQQLNAMTERIANDGAEEINRAANFILSIKMTMEHFSRLVAAASNQPSTSGSMGQPPTSRQPK</sequence>
<protein>
    <submittedName>
        <fullName evidence="3">Uncharacterized protein</fullName>
    </submittedName>
</protein>
<dbReference type="AlphaFoldDB" id="A0A183CBG5"/>
<organism evidence="2 3">
    <name type="scientific">Globodera pallida</name>
    <name type="common">Potato cyst nematode worm</name>
    <name type="synonym">Heterodera pallida</name>
    <dbReference type="NCBI Taxonomy" id="36090"/>
    <lineage>
        <taxon>Eukaryota</taxon>
        <taxon>Metazoa</taxon>
        <taxon>Ecdysozoa</taxon>
        <taxon>Nematoda</taxon>
        <taxon>Chromadorea</taxon>
        <taxon>Rhabditida</taxon>
        <taxon>Tylenchina</taxon>
        <taxon>Tylenchomorpha</taxon>
        <taxon>Tylenchoidea</taxon>
        <taxon>Heteroderidae</taxon>
        <taxon>Heteroderinae</taxon>
        <taxon>Globodera</taxon>
    </lineage>
</organism>
<proteinExistence type="predicted"/>
<feature type="region of interest" description="Disordered" evidence="1">
    <location>
        <begin position="48"/>
        <end position="70"/>
    </location>
</feature>
<reference evidence="3" key="2">
    <citation type="submission" date="2016-06" db="UniProtKB">
        <authorList>
            <consortium name="WormBaseParasite"/>
        </authorList>
    </citation>
    <scope>IDENTIFICATION</scope>
</reference>
<evidence type="ECO:0000256" key="1">
    <source>
        <dbReference type="SAM" id="MobiDB-lite"/>
    </source>
</evidence>
<name>A0A183CBG5_GLOPA</name>
<dbReference type="WBParaSite" id="GPLIN_001021600">
    <property type="protein sequence ID" value="GPLIN_001021600"/>
    <property type="gene ID" value="GPLIN_001021600"/>
</dbReference>
<evidence type="ECO:0000313" key="3">
    <source>
        <dbReference type="WBParaSite" id="GPLIN_001021600"/>
    </source>
</evidence>
<feature type="compositionally biased region" description="Polar residues" evidence="1">
    <location>
        <begin position="50"/>
        <end position="70"/>
    </location>
</feature>